<evidence type="ECO:0000313" key="10">
    <source>
        <dbReference type="Proteomes" id="UP000534294"/>
    </source>
</evidence>
<dbReference type="PROSITE" id="PS50110">
    <property type="entry name" value="RESPONSE_REGULATORY"/>
    <property type="match status" value="1"/>
</dbReference>
<dbReference type="Gene3D" id="3.30.565.10">
    <property type="entry name" value="Histidine kinase-like ATPase, C-terminal domain"/>
    <property type="match status" value="1"/>
</dbReference>
<dbReference type="CDD" id="cd19410">
    <property type="entry name" value="HK9-like_sensor"/>
    <property type="match status" value="1"/>
</dbReference>
<name>A0A7W7YPE9_9BACT</name>
<dbReference type="CDD" id="cd17546">
    <property type="entry name" value="REC_hyHK_CKI1_RcsC-like"/>
    <property type="match status" value="1"/>
</dbReference>
<dbReference type="Pfam" id="PF00072">
    <property type="entry name" value="Response_reg"/>
    <property type="match status" value="1"/>
</dbReference>
<dbReference type="SUPFAM" id="SSF55874">
    <property type="entry name" value="ATPase domain of HSP90 chaperone/DNA topoisomerase II/histidine kinase"/>
    <property type="match status" value="1"/>
</dbReference>
<dbReference type="RefSeq" id="WP_184212120.1">
    <property type="nucleotide sequence ID" value="NZ_JACHIF010000010.1"/>
</dbReference>
<comment type="catalytic activity">
    <reaction evidence="1">
        <text>ATP + protein L-histidine = ADP + protein N-phospho-L-histidine.</text>
        <dbReference type="EC" id="2.7.13.3"/>
    </reaction>
</comment>
<dbReference type="SMART" id="SM00388">
    <property type="entry name" value="HisKA"/>
    <property type="match status" value="1"/>
</dbReference>
<dbReference type="EMBL" id="JACHIF010000010">
    <property type="protein sequence ID" value="MBB5039913.1"/>
    <property type="molecule type" value="Genomic_DNA"/>
</dbReference>
<dbReference type="InterPro" id="IPR011006">
    <property type="entry name" value="CheY-like_superfamily"/>
</dbReference>
<feature type="modified residue" description="4-aspartylphosphate" evidence="6">
    <location>
        <position position="528"/>
    </location>
</feature>
<dbReference type="PROSITE" id="PS50109">
    <property type="entry name" value="HIS_KIN"/>
    <property type="match status" value="1"/>
</dbReference>
<dbReference type="Gene3D" id="1.10.287.130">
    <property type="match status" value="1"/>
</dbReference>
<proteinExistence type="predicted"/>
<organism evidence="9 10">
    <name type="scientific">Prosthecobacter dejongeii</name>
    <dbReference type="NCBI Taxonomy" id="48465"/>
    <lineage>
        <taxon>Bacteria</taxon>
        <taxon>Pseudomonadati</taxon>
        <taxon>Verrucomicrobiota</taxon>
        <taxon>Verrucomicrobiia</taxon>
        <taxon>Verrucomicrobiales</taxon>
        <taxon>Verrucomicrobiaceae</taxon>
        <taxon>Prosthecobacter</taxon>
    </lineage>
</organism>
<dbReference type="GO" id="GO:0000155">
    <property type="term" value="F:phosphorelay sensor kinase activity"/>
    <property type="evidence" value="ECO:0007669"/>
    <property type="project" value="InterPro"/>
</dbReference>
<dbReference type="Pfam" id="PF02518">
    <property type="entry name" value="HATPase_c"/>
    <property type="match status" value="1"/>
</dbReference>
<evidence type="ECO:0000256" key="2">
    <source>
        <dbReference type="ARBA" id="ARBA00012438"/>
    </source>
</evidence>
<dbReference type="CDD" id="cd00082">
    <property type="entry name" value="HisKA"/>
    <property type="match status" value="1"/>
</dbReference>
<evidence type="ECO:0000256" key="6">
    <source>
        <dbReference type="PROSITE-ProRule" id="PRU00169"/>
    </source>
</evidence>
<comment type="caution">
    <text evidence="9">The sequence shown here is derived from an EMBL/GenBank/DDBJ whole genome shotgun (WGS) entry which is preliminary data.</text>
</comment>
<feature type="domain" description="Histidine kinase" evidence="7">
    <location>
        <begin position="233"/>
        <end position="456"/>
    </location>
</feature>
<dbReference type="EC" id="2.7.13.3" evidence="2"/>
<dbReference type="SUPFAM" id="SSF52172">
    <property type="entry name" value="CheY-like"/>
    <property type="match status" value="1"/>
</dbReference>
<evidence type="ECO:0000256" key="5">
    <source>
        <dbReference type="ARBA" id="ARBA00022777"/>
    </source>
</evidence>
<dbReference type="CDD" id="cd16922">
    <property type="entry name" value="HATPase_EvgS-ArcB-TorS-like"/>
    <property type="match status" value="1"/>
</dbReference>
<dbReference type="InterPro" id="IPR007891">
    <property type="entry name" value="CHASE3"/>
</dbReference>
<evidence type="ECO:0000256" key="3">
    <source>
        <dbReference type="ARBA" id="ARBA00022553"/>
    </source>
</evidence>
<dbReference type="InterPro" id="IPR003661">
    <property type="entry name" value="HisK_dim/P_dom"/>
</dbReference>
<evidence type="ECO:0000259" key="7">
    <source>
        <dbReference type="PROSITE" id="PS50109"/>
    </source>
</evidence>
<keyword evidence="10" id="KW-1185">Reference proteome</keyword>
<dbReference type="PRINTS" id="PR00344">
    <property type="entry name" value="BCTRLSENSOR"/>
</dbReference>
<reference evidence="9 10" key="1">
    <citation type="submission" date="2020-08" db="EMBL/GenBank/DDBJ databases">
        <title>Genomic Encyclopedia of Type Strains, Phase IV (KMG-IV): sequencing the most valuable type-strain genomes for metagenomic binning, comparative biology and taxonomic classification.</title>
        <authorList>
            <person name="Goeker M."/>
        </authorList>
    </citation>
    <scope>NUCLEOTIDE SEQUENCE [LARGE SCALE GENOMIC DNA]</scope>
    <source>
        <strain evidence="9 10">DSM 12251</strain>
    </source>
</reference>
<keyword evidence="4" id="KW-0808">Transferase</keyword>
<keyword evidence="5 9" id="KW-0418">Kinase</keyword>
<evidence type="ECO:0000256" key="1">
    <source>
        <dbReference type="ARBA" id="ARBA00000085"/>
    </source>
</evidence>
<dbReference type="InterPro" id="IPR001789">
    <property type="entry name" value="Sig_transdc_resp-reg_receiver"/>
</dbReference>
<feature type="domain" description="Response regulatory" evidence="8">
    <location>
        <begin position="479"/>
        <end position="594"/>
    </location>
</feature>
<dbReference type="Proteomes" id="UP000534294">
    <property type="component" value="Unassembled WGS sequence"/>
</dbReference>
<evidence type="ECO:0000313" key="9">
    <source>
        <dbReference type="EMBL" id="MBB5039913.1"/>
    </source>
</evidence>
<dbReference type="InterPro" id="IPR003594">
    <property type="entry name" value="HATPase_dom"/>
</dbReference>
<dbReference type="Pfam" id="PF05227">
    <property type="entry name" value="CHASE3"/>
    <property type="match status" value="1"/>
</dbReference>
<dbReference type="GO" id="GO:0009927">
    <property type="term" value="F:histidine phosphotransfer kinase activity"/>
    <property type="evidence" value="ECO:0007669"/>
    <property type="project" value="TreeGrafter"/>
</dbReference>
<dbReference type="FunFam" id="3.30.565.10:FF:000010">
    <property type="entry name" value="Sensor histidine kinase RcsC"/>
    <property type="match status" value="1"/>
</dbReference>
<dbReference type="GO" id="GO:0005886">
    <property type="term" value="C:plasma membrane"/>
    <property type="evidence" value="ECO:0007669"/>
    <property type="project" value="TreeGrafter"/>
</dbReference>
<keyword evidence="3 6" id="KW-0597">Phosphoprotein</keyword>
<accession>A0A7W7YPE9</accession>
<dbReference type="PANTHER" id="PTHR43047">
    <property type="entry name" value="TWO-COMPONENT HISTIDINE PROTEIN KINASE"/>
    <property type="match status" value="1"/>
</dbReference>
<dbReference type="SMART" id="SM00448">
    <property type="entry name" value="REC"/>
    <property type="match status" value="1"/>
</dbReference>
<dbReference type="SUPFAM" id="SSF47384">
    <property type="entry name" value="Homodimeric domain of signal transducing histidine kinase"/>
    <property type="match status" value="1"/>
</dbReference>
<dbReference type="InterPro" id="IPR005467">
    <property type="entry name" value="His_kinase_dom"/>
</dbReference>
<gene>
    <name evidence="9" type="ORF">HNQ64_004191</name>
</gene>
<dbReference type="AlphaFoldDB" id="A0A7W7YPE9"/>
<evidence type="ECO:0000259" key="8">
    <source>
        <dbReference type="PROSITE" id="PS50110"/>
    </source>
</evidence>
<dbReference type="Pfam" id="PF00512">
    <property type="entry name" value="HisKA"/>
    <property type="match status" value="1"/>
</dbReference>
<dbReference type="InterPro" id="IPR036097">
    <property type="entry name" value="HisK_dim/P_sf"/>
</dbReference>
<sequence>MLRSWHGLFLIFTTFLLLLVMGTVVRSGRLAEEGSELVTHTDAVIGEYLKLRTVITEAESSTRGYAMTRQAPLLKPLSTAPEQSEKLLQSLVAMTRDNPTQQTLLTELSILVNQRLAVLKKLADTASSSDADLPLREIISQGAGVNDSMLQKIDEGILAERKLHAGREEQLRDVLQTMNVTGIGGSILAVITGIVSFVMLQRSYRIALRTAELEAEKERAIEADAQKSRFLANMSHEIRTPMNAIIGFADLLNGMVHEERARGYLRAIQSSGRSLLDLINDILDISRIEAGKLSLRPEPANVHEIVEGVVFAVKKQAEDKGLALEIKIERQVPKILEVDSLRLRQILLNLTSNAVKFTHKGKVKIHVSTLNEAKSGEACDLQVKVSDTGVGIAEEDRERIFSAFEQISTQSRSGAQGTGLGLSITRRLVDLMDGEISLISEPGKGSTFTLILPGIPLSHATNDPPSDHSADFNRLRPATILVVDDNSTNRELIAGYLHGSHHEILFAQDGMEALELARTAKPDVILMDIRMPRMDGKWARQILREDNRTSAIPVIAQTASSMPEESAKLQEMFDGYLRKPFHQRQLYRELEGVLGHATIRYTTPRPQVPHAEDLPTSILESFDASTTAAWPGLAAQLQVWEDGDVSRFLDTFPMLEIATFGHQLHQEAARHDCPPLARYATALYGAAETFELDVVERLLRDFPAFSRRITGIKKDPP</sequence>
<dbReference type="SMART" id="SM00387">
    <property type="entry name" value="HATPase_c"/>
    <property type="match status" value="1"/>
</dbReference>
<dbReference type="InterPro" id="IPR004358">
    <property type="entry name" value="Sig_transdc_His_kin-like_C"/>
</dbReference>
<evidence type="ECO:0000256" key="4">
    <source>
        <dbReference type="ARBA" id="ARBA00022679"/>
    </source>
</evidence>
<dbReference type="InterPro" id="IPR036890">
    <property type="entry name" value="HATPase_C_sf"/>
</dbReference>
<dbReference type="PANTHER" id="PTHR43047:SF72">
    <property type="entry name" value="OSMOSENSING HISTIDINE PROTEIN KINASE SLN1"/>
    <property type="match status" value="1"/>
</dbReference>
<dbReference type="Gene3D" id="3.40.50.2300">
    <property type="match status" value="1"/>
</dbReference>
<protein>
    <recommendedName>
        <fullName evidence="2">histidine kinase</fullName>
        <ecNumber evidence="2">2.7.13.3</ecNumber>
    </recommendedName>
</protein>